<reference evidence="4 5" key="1">
    <citation type="submission" date="2019-04" db="EMBL/GenBank/DDBJ databases">
        <title>Trinickia sp. 7GSK02, isolated from subtropical forest soil.</title>
        <authorList>
            <person name="Gao Z.-H."/>
            <person name="Qiu L.-H."/>
        </authorList>
    </citation>
    <scope>NUCLEOTIDE SEQUENCE [LARGE SCALE GENOMIC DNA]</scope>
    <source>
        <strain evidence="4 5">7GSK02</strain>
    </source>
</reference>
<dbReference type="RefSeq" id="WP_136894360.1">
    <property type="nucleotide sequence ID" value="NZ_SWJE01000005.1"/>
</dbReference>
<proteinExistence type="inferred from homology"/>
<dbReference type="InterPro" id="IPR028081">
    <property type="entry name" value="Leu-bd"/>
</dbReference>
<sequence length="393" mass="41360">MPRFPSVVLRLSRLSIRSAPAAAALVPTLALAQVKIGLVLSLTGPAASLGIPARDTALMLPREIAGQKVEYIVLDDASDTTQAVQDTQKLIAEQHVDAIIGSSTTPNTLAMLDTVAAGETPAISLASSAKIIEPVDAKRHWMFKTPQTDAMMASAIAEHAGNHGVKTIAYIGQADALGETFYAEVAKFAQLHHIEIVANERFNRTDPSVTGQVLKIMAAKPDAVVVGAAGTPAALPPKTLVERGYKGRIYHNHGVGNNDFLRVCGADCNGTFLPASPVLVAAQLPADHPARRVALAYIARFEAQHGAGSVSAFGAYAWDAGMLLADAVPVALKQAAPGTPAFRQALRDALEATHGLADTNGVVNMSATDHLGLDQRARVMVEIVNGKWVYQAR</sequence>
<gene>
    <name evidence="4" type="ORF">FAZ69_11375</name>
</gene>
<name>A0A4U1I7W5_9BURK</name>
<feature type="domain" description="Leucine-binding protein" evidence="3">
    <location>
        <begin position="33"/>
        <end position="379"/>
    </location>
</feature>
<dbReference type="AlphaFoldDB" id="A0A4U1I7W5"/>
<dbReference type="Proteomes" id="UP000305539">
    <property type="component" value="Unassembled WGS sequence"/>
</dbReference>
<dbReference type="PANTHER" id="PTHR30483:SF38">
    <property type="entry name" value="BLR7848 PROTEIN"/>
    <property type="match status" value="1"/>
</dbReference>
<comment type="caution">
    <text evidence="4">The sequence shown here is derived from an EMBL/GenBank/DDBJ whole genome shotgun (WGS) entry which is preliminary data.</text>
</comment>
<keyword evidence="5" id="KW-1185">Reference proteome</keyword>
<protein>
    <submittedName>
        <fullName evidence="4">ABC transporter substrate-binding protein</fullName>
    </submittedName>
</protein>
<dbReference type="InterPro" id="IPR028082">
    <property type="entry name" value="Peripla_BP_I"/>
</dbReference>
<evidence type="ECO:0000256" key="2">
    <source>
        <dbReference type="ARBA" id="ARBA00022729"/>
    </source>
</evidence>
<dbReference type="PANTHER" id="PTHR30483">
    <property type="entry name" value="LEUCINE-SPECIFIC-BINDING PROTEIN"/>
    <property type="match status" value="1"/>
</dbReference>
<dbReference type="EMBL" id="SWJE01000005">
    <property type="protein sequence ID" value="TKC89521.1"/>
    <property type="molecule type" value="Genomic_DNA"/>
</dbReference>
<dbReference type="Gene3D" id="3.40.50.2300">
    <property type="match status" value="2"/>
</dbReference>
<evidence type="ECO:0000313" key="5">
    <source>
        <dbReference type="Proteomes" id="UP000305539"/>
    </source>
</evidence>
<evidence type="ECO:0000259" key="3">
    <source>
        <dbReference type="Pfam" id="PF13458"/>
    </source>
</evidence>
<accession>A0A4U1I7W5</accession>
<evidence type="ECO:0000313" key="4">
    <source>
        <dbReference type="EMBL" id="TKC89521.1"/>
    </source>
</evidence>
<dbReference type="OrthoDB" id="5290698at2"/>
<organism evidence="4 5">
    <name type="scientific">Trinickia terrae</name>
    <dbReference type="NCBI Taxonomy" id="2571161"/>
    <lineage>
        <taxon>Bacteria</taxon>
        <taxon>Pseudomonadati</taxon>
        <taxon>Pseudomonadota</taxon>
        <taxon>Betaproteobacteria</taxon>
        <taxon>Burkholderiales</taxon>
        <taxon>Burkholderiaceae</taxon>
        <taxon>Trinickia</taxon>
    </lineage>
</organism>
<dbReference type="InterPro" id="IPR051010">
    <property type="entry name" value="BCAA_transport"/>
</dbReference>
<keyword evidence="2" id="KW-0732">Signal</keyword>
<dbReference type="CDD" id="cd06333">
    <property type="entry name" value="PBP1_ABC_RPA1789-like"/>
    <property type="match status" value="1"/>
</dbReference>
<evidence type="ECO:0000256" key="1">
    <source>
        <dbReference type="ARBA" id="ARBA00010062"/>
    </source>
</evidence>
<comment type="similarity">
    <text evidence="1">Belongs to the leucine-binding protein family.</text>
</comment>
<dbReference type="SUPFAM" id="SSF53822">
    <property type="entry name" value="Periplasmic binding protein-like I"/>
    <property type="match status" value="1"/>
</dbReference>
<dbReference type="Pfam" id="PF13458">
    <property type="entry name" value="Peripla_BP_6"/>
    <property type="match status" value="1"/>
</dbReference>